<comment type="function">
    <text evidence="2">Mediates inactivation of the TORC1 complex in response to amino acid starvation. Required for meiotic nuclear division.</text>
</comment>
<dbReference type="OrthoDB" id="18648at2759"/>
<reference evidence="6 7" key="1">
    <citation type="journal article" date="2014" name="PLoS Genet.">
        <title>Analysis of the Phlebiopsis gigantea genome, transcriptome and secretome provides insight into its pioneer colonization strategies of wood.</title>
        <authorList>
            <person name="Hori C."/>
            <person name="Ishida T."/>
            <person name="Igarashi K."/>
            <person name="Samejima M."/>
            <person name="Suzuki H."/>
            <person name="Master E."/>
            <person name="Ferreira P."/>
            <person name="Ruiz-Duenas F.J."/>
            <person name="Held B."/>
            <person name="Canessa P."/>
            <person name="Larrondo L.F."/>
            <person name="Schmoll M."/>
            <person name="Druzhinina I.S."/>
            <person name="Kubicek C.P."/>
            <person name="Gaskell J.A."/>
            <person name="Kersten P."/>
            <person name="St John F."/>
            <person name="Glasner J."/>
            <person name="Sabat G."/>
            <person name="Splinter BonDurant S."/>
            <person name="Syed K."/>
            <person name="Yadav J."/>
            <person name="Mgbeahuruike A.C."/>
            <person name="Kovalchuk A."/>
            <person name="Asiegbu F.O."/>
            <person name="Lackner G."/>
            <person name="Hoffmeister D."/>
            <person name="Rencoret J."/>
            <person name="Gutierrez A."/>
            <person name="Sun H."/>
            <person name="Lindquist E."/>
            <person name="Barry K."/>
            <person name="Riley R."/>
            <person name="Grigoriev I.V."/>
            <person name="Henrissat B."/>
            <person name="Kues U."/>
            <person name="Berka R.M."/>
            <person name="Martinez A.T."/>
            <person name="Covert S.F."/>
            <person name="Blanchette R.A."/>
            <person name="Cullen D."/>
        </authorList>
    </citation>
    <scope>NUCLEOTIDE SEQUENCE [LARGE SCALE GENOMIC DNA]</scope>
    <source>
        <strain evidence="6 7">11061_1 CR5-6</strain>
    </source>
</reference>
<accession>A0A0C3S080</accession>
<feature type="region of interest" description="Disordered" evidence="3">
    <location>
        <begin position="579"/>
        <end position="614"/>
    </location>
</feature>
<dbReference type="InterPro" id="IPR005365">
    <property type="entry name" value="Npr3"/>
</dbReference>
<sequence>MSETLLAVLLVTSSAKGSSLVYRWPPYPDTGPRLARPLPRHDSTCTHADNPWRAAHASTPSNPCDSWEYDESDYRWRTPHADRSRSMSFSRSKSHPASRRASPTKDLKESLSLESQHDLPLPDEYDELLGYSAEFLAGLLCPHSAMCHQKFELIVDELAFIGHPVCAEQDGAWRFRPEKYKAASRGRGSRKGREGQSPQVDENALTPDTSAKDLPSSGTWLQTFHFVIALDLPDPSSSASGNIAKYFDTIYEQVAFAMTAVMYQEQVLYNFVETECDLLGQLKEDYVRKGEPFAAYLNEALKVSSIASAMKTLYESIKAHTIAQLTIREFPLELQLPPYLDALLRSEDPLDVDAVDREEDYEGDYEGTASWGRELGFAWRLPALAPWKSLLRLDDETASEMYVKLRSPQLNPEDRELAEELLKFLDTTSVTLTLADVASLLDWNLENQVYPIVRWLVHHRRAKIVDVVHSSLKTAFTLPQKMPAPLSALSAEFSQAFTHPSIPPLPKILSQISTSNGTHFYGAVVRTKDMLAAYHDVVVWLLKRDLLVALHLRVRIVATAALKEKVRVRRELARAHRESIRRRSMSVGRRGARRASESKGSEGAPDSSPVDYWMSMSPKSARRQARHMSPAPTVAKRRERSLSVLYGLKEIEGGIKVEYEYDDEDVFLDEDQEVASLDTDEARTQAWDEARPSMIADPARATPLEREWLAAMSEGKDASIARRFQHINQYFDGKCSDDEILHKADIPRRHLREVLHHYDEYLQTFLHPA</sequence>
<evidence type="ECO:0000256" key="2">
    <source>
        <dbReference type="RuleBase" id="RU368069"/>
    </source>
</evidence>
<keyword evidence="2" id="KW-0469">Meiosis</keyword>
<dbReference type="AlphaFoldDB" id="A0A0C3S080"/>
<feature type="region of interest" description="Disordered" evidence="3">
    <location>
        <begin position="183"/>
        <end position="213"/>
    </location>
</feature>
<dbReference type="GO" id="GO:0038202">
    <property type="term" value="P:TORC1 signaling"/>
    <property type="evidence" value="ECO:0007669"/>
    <property type="project" value="TreeGrafter"/>
</dbReference>
<dbReference type="InterPro" id="IPR056603">
    <property type="entry name" value="HTH_NPRL3"/>
</dbReference>
<feature type="chain" id="PRO_5002178115" description="Nitrogen permease regulator 3" evidence="4">
    <location>
        <begin position="18"/>
        <end position="769"/>
    </location>
</feature>
<comment type="similarity">
    <text evidence="1 2">Belongs to the NPR3 family.</text>
</comment>
<evidence type="ECO:0000313" key="6">
    <source>
        <dbReference type="EMBL" id="KIP08241.1"/>
    </source>
</evidence>
<feature type="region of interest" description="Disordered" evidence="3">
    <location>
        <begin position="85"/>
        <end position="115"/>
    </location>
</feature>
<evidence type="ECO:0000256" key="4">
    <source>
        <dbReference type="SAM" id="SignalP"/>
    </source>
</evidence>
<evidence type="ECO:0000256" key="3">
    <source>
        <dbReference type="SAM" id="MobiDB-lite"/>
    </source>
</evidence>
<name>A0A0C3S080_PHLG1</name>
<feature type="compositionally biased region" description="Basic and acidic residues" evidence="3">
    <location>
        <begin position="103"/>
        <end position="115"/>
    </location>
</feature>
<dbReference type="HOGENOM" id="CLU_021922_0_0_1"/>
<dbReference type="Pfam" id="PF03666">
    <property type="entry name" value="NPR3"/>
    <property type="match status" value="1"/>
</dbReference>
<evidence type="ECO:0000259" key="5">
    <source>
        <dbReference type="Pfam" id="PF24064"/>
    </source>
</evidence>
<dbReference type="PANTHER" id="PTHR13153:SF5">
    <property type="entry name" value="GATOR COMPLEX PROTEIN NPRL3"/>
    <property type="match status" value="1"/>
</dbReference>
<comment type="subcellular location">
    <subcellularLocation>
        <location evidence="2">Vacuole membrane</location>
        <topology evidence="2">Peripheral membrane protein</topology>
    </subcellularLocation>
</comment>
<protein>
    <recommendedName>
        <fullName evidence="2">Nitrogen permease regulator 3</fullName>
    </recommendedName>
    <alternativeName>
        <fullName evidence="2">Required for meiotic nuclear division protein 11</fullName>
    </alternativeName>
</protein>
<proteinExistence type="inferred from homology"/>
<feature type="region of interest" description="Disordered" evidence="3">
    <location>
        <begin position="39"/>
        <end position="66"/>
    </location>
</feature>
<dbReference type="GO" id="GO:0051321">
    <property type="term" value="P:meiotic cell cycle"/>
    <property type="evidence" value="ECO:0007669"/>
    <property type="project" value="UniProtKB-UniRule"/>
</dbReference>
<dbReference type="GO" id="GO:1904262">
    <property type="term" value="P:negative regulation of TORC1 signaling"/>
    <property type="evidence" value="ECO:0007669"/>
    <property type="project" value="TreeGrafter"/>
</dbReference>
<dbReference type="GO" id="GO:0005774">
    <property type="term" value="C:vacuolar membrane"/>
    <property type="evidence" value="ECO:0007669"/>
    <property type="project" value="UniProtKB-SubCell"/>
</dbReference>
<dbReference type="GO" id="GO:0010508">
    <property type="term" value="P:positive regulation of autophagy"/>
    <property type="evidence" value="ECO:0007669"/>
    <property type="project" value="TreeGrafter"/>
</dbReference>
<feature type="domain" description="GATOR1 complex protein NPRL3 C-terminal HTH" evidence="5">
    <location>
        <begin position="702"/>
        <end position="762"/>
    </location>
</feature>
<dbReference type="EMBL" id="KN840483">
    <property type="protein sequence ID" value="KIP08241.1"/>
    <property type="molecule type" value="Genomic_DNA"/>
</dbReference>
<gene>
    <name evidence="6" type="ORF">PHLGIDRAFT_104650</name>
</gene>
<dbReference type="STRING" id="745531.A0A0C3S080"/>
<dbReference type="Pfam" id="PF24064">
    <property type="entry name" value="HTH_NPRL3"/>
    <property type="match status" value="1"/>
</dbReference>
<organism evidence="6 7">
    <name type="scientific">Phlebiopsis gigantea (strain 11061_1 CR5-6)</name>
    <name type="common">White-rot fungus</name>
    <name type="synonym">Peniophora gigantea</name>
    <dbReference type="NCBI Taxonomy" id="745531"/>
    <lineage>
        <taxon>Eukaryota</taxon>
        <taxon>Fungi</taxon>
        <taxon>Dikarya</taxon>
        <taxon>Basidiomycota</taxon>
        <taxon>Agaricomycotina</taxon>
        <taxon>Agaricomycetes</taxon>
        <taxon>Polyporales</taxon>
        <taxon>Phanerochaetaceae</taxon>
        <taxon>Phlebiopsis</taxon>
    </lineage>
</organism>
<evidence type="ECO:0000313" key="7">
    <source>
        <dbReference type="Proteomes" id="UP000053257"/>
    </source>
</evidence>
<feature type="signal peptide" evidence="4">
    <location>
        <begin position="1"/>
        <end position="17"/>
    </location>
</feature>
<keyword evidence="2 4" id="KW-0732">Signal</keyword>
<keyword evidence="7" id="KW-1185">Reference proteome</keyword>
<dbReference type="PANTHER" id="PTHR13153">
    <property type="entry name" value="CGTHBA PROTEIN -14 GENE PROTEIN"/>
    <property type="match status" value="1"/>
</dbReference>
<evidence type="ECO:0000256" key="1">
    <source>
        <dbReference type="ARBA" id="ARBA00010546"/>
    </source>
</evidence>
<dbReference type="GO" id="GO:0034198">
    <property type="term" value="P:cellular response to amino acid starvation"/>
    <property type="evidence" value="ECO:0007669"/>
    <property type="project" value="TreeGrafter"/>
</dbReference>
<dbReference type="Proteomes" id="UP000053257">
    <property type="component" value="Unassembled WGS sequence"/>
</dbReference>
<dbReference type="GO" id="GO:1990130">
    <property type="term" value="C:GATOR1 complex"/>
    <property type="evidence" value="ECO:0007669"/>
    <property type="project" value="TreeGrafter"/>
</dbReference>